<reference evidence="1 2" key="1">
    <citation type="submission" date="2020-07" db="EMBL/GenBank/DDBJ databases">
        <title>The yeast mating-type switching endonuclease HO is a domesticated member of an unorthodox homing genetic element family.</title>
        <authorList>
            <person name="Coughlan A.Y."/>
            <person name="Lombardi L."/>
            <person name="Braun-Galleani S."/>
            <person name="Martos A.R."/>
            <person name="Galeote V."/>
            <person name="Bigey F."/>
            <person name="Dequin S."/>
            <person name="Byrne K.P."/>
            <person name="Wolfe K.H."/>
        </authorList>
    </citation>
    <scope>NUCLEOTIDE SEQUENCE [LARGE SCALE GENOMIC DNA]</scope>
    <source>
        <strain evidence="1 2">NRRL Y-6702</strain>
    </source>
</reference>
<dbReference type="GeneID" id="59236639"/>
<sequence>MVILQDSIVIHKDVETVRRAFLDFAAYSVWRSLFIQSIKVTTPNKAPDSPILSGDTLEVKIILPVSQKENIFDPVVLENSEQRFRWKGKLIFDSIFAGEHKFEFVSIENGTKTSFIQSEEFTGLLAWPLLKFIGEDTQKGFSLFNEKFKEHVENTSLSVD</sequence>
<evidence type="ECO:0000313" key="2">
    <source>
        <dbReference type="Proteomes" id="UP000509704"/>
    </source>
</evidence>
<organism evidence="1 2">
    <name type="scientific">Zygotorulaspora mrakii</name>
    <name type="common">Zygosaccharomyces mrakii</name>
    <dbReference type="NCBI Taxonomy" id="42260"/>
    <lineage>
        <taxon>Eukaryota</taxon>
        <taxon>Fungi</taxon>
        <taxon>Dikarya</taxon>
        <taxon>Ascomycota</taxon>
        <taxon>Saccharomycotina</taxon>
        <taxon>Saccharomycetes</taxon>
        <taxon>Saccharomycetales</taxon>
        <taxon>Saccharomycetaceae</taxon>
        <taxon>Zygotorulaspora</taxon>
    </lineage>
</organism>
<evidence type="ECO:0000313" key="1">
    <source>
        <dbReference type="EMBL" id="QLG72916.1"/>
    </source>
</evidence>
<keyword evidence="2" id="KW-1185">Reference proteome</keyword>
<dbReference type="KEGG" id="zmk:HG535_0D06250"/>
<dbReference type="Gene3D" id="3.30.530.20">
    <property type="match status" value="1"/>
</dbReference>
<dbReference type="OrthoDB" id="4036136at2759"/>
<dbReference type="RefSeq" id="XP_037144643.1">
    <property type="nucleotide sequence ID" value="XM_037288748.1"/>
</dbReference>
<dbReference type="PANTHER" id="PTHR36166:SF1">
    <property type="entry name" value="SRPBCC DOMAIN-CONTAINING PROTEIN"/>
    <property type="match status" value="1"/>
</dbReference>
<dbReference type="PANTHER" id="PTHR36166">
    <property type="entry name" value="CHROMOSOME 9, WHOLE GENOME SHOTGUN SEQUENCE"/>
    <property type="match status" value="1"/>
</dbReference>
<dbReference type="CDD" id="cd07822">
    <property type="entry name" value="SRPBCC_4"/>
    <property type="match status" value="1"/>
</dbReference>
<dbReference type="EMBL" id="CP058607">
    <property type="protein sequence ID" value="QLG72916.1"/>
    <property type="molecule type" value="Genomic_DNA"/>
</dbReference>
<evidence type="ECO:0008006" key="3">
    <source>
        <dbReference type="Google" id="ProtNLM"/>
    </source>
</evidence>
<dbReference type="AlphaFoldDB" id="A0A7H9B3A6"/>
<dbReference type="InterPro" id="IPR023393">
    <property type="entry name" value="START-like_dom_sf"/>
</dbReference>
<accession>A0A7H9B3A6</accession>
<gene>
    <name evidence="1" type="ORF">HG535_0D06250</name>
</gene>
<dbReference type="SUPFAM" id="SSF55961">
    <property type="entry name" value="Bet v1-like"/>
    <property type="match status" value="1"/>
</dbReference>
<protein>
    <recommendedName>
        <fullName evidence="3">Coenzyme Q-binding protein COQ10 START domain-containing protein</fullName>
    </recommendedName>
</protein>
<proteinExistence type="predicted"/>
<dbReference type="Proteomes" id="UP000509704">
    <property type="component" value="Chromosome 4"/>
</dbReference>
<name>A0A7H9B3A6_ZYGMR</name>